<name>A0A1N7SS80_9BURK</name>
<reference evidence="1" key="1">
    <citation type="submission" date="2016-12" db="EMBL/GenBank/DDBJ databases">
        <authorList>
            <person name="Moulin L."/>
        </authorList>
    </citation>
    <scope>NUCLEOTIDE SEQUENCE [LARGE SCALE GENOMIC DNA]</scope>
    <source>
        <strain evidence="1">STM 7183</strain>
    </source>
</reference>
<comment type="caution">
    <text evidence="1">The sequence shown here is derived from an EMBL/GenBank/DDBJ whole genome shotgun (WGS) entry which is preliminary data.</text>
</comment>
<proteinExistence type="predicted"/>
<gene>
    <name evidence="1" type="ORF">BN2476_770039</name>
</gene>
<protein>
    <submittedName>
        <fullName evidence="1">Uncharacterized protein</fullName>
    </submittedName>
</protein>
<dbReference type="OrthoDB" id="9104104at2"/>
<dbReference type="Proteomes" id="UP000195569">
    <property type="component" value="Unassembled WGS sequence"/>
</dbReference>
<keyword evidence="2" id="KW-1185">Reference proteome</keyword>
<accession>A0A1N7SS80</accession>
<dbReference type="EMBL" id="CYGY02000077">
    <property type="protein sequence ID" value="SIT50311.1"/>
    <property type="molecule type" value="Genomic_DNA"/>
</dbReference>
<evidence type="ECO:0000313" key="1">
    <source>
        <dbReference type="EMBL" id="SIT50311.1"/>
    </source>
</evidence>
<sequence length="45" mass="5109">MAALNRDERLSDRKARFIAFMYSCLGAELAIEFDSLKIETDGIAR</sequence>
<organism evidence="1 2">
    <name type="scientific">Paraburkholderia piptadeniae</name>
    <dbReference type="NCBI Taxonomy" id="1701573"/>
    <lineage>
        <taxon>Bacteria</taxon>
        <taxon>Pseudomonadati</taxon>
        <taxon>Pseudomonadota</taxon>
        <taxon>Betaproteobacteria</taxon>
        <taxon>Burkholderiales</taxon>
        <taxon>Burkholderiaceae</taxon>
        <taxon>Paraburkholderia</taxon>
    </lineage>
</organism>
<evidence type="ECO:0000313" key="2">
    <source>
        <dbReference type="Proteomes" id="UP000195569"/>
    </source>
</evidence>
<dbReference type="AlphaFoldDB" id="A0A1N7SS80"/>